<evidence type="ECO:0000256" key="4">
    <source>
        <dbReference type="ARBA" id="ARBA00038858"/>
    </source>
</evidence>
<keyword evidence="7" id="KW-0614">Plasmid</keyword>
<dbReference type="EMBL" id="CP018025">
    <property type="protein sequence ID" value="APD92385.1"/>
    <property type="molecule type" value="Genomic_DNA"/>
</dbReference>
<comment type="similarity">
    <text evidence="3 5">Belongs to the UDP-N-acetylglucosamine 2-epimerase family.</text>
</comment>
<dbReference type="EC" id="5.1.3.14" evidence="4"/>
<gene>
    <name evidence="7" type="ORF">BM524_21020</name>
</gene>
<reference evidence="7 8" key="1">
    <citation type="submission" date="2016-11" db="EMBL/GenBank/DDBJ databases">
        <title>Networking in microbes: conjugative elements and plasmids in the genus Alteromonas.</title>
        <authorList>
            <person name="Lopez-Perez M."/>
            <person name="Ramon-Marco N."/>
            <person name="Rodriguez-Valera F."/>
        </authorList>
    </citation>
    <scope>NUCLEOTIDE SEQUENCE [LARGE SCALE GENOMIC DNA]</scope>
    <source>
        <strain evidence="7 8">CP48</strain>
        <plasmid evidence="8">pamcp48-600</plasmid>
    </source>
</reference>
<comment type="catalytic activity">
    <reaction evidence="2">
        <text>UDP-N-acetyl-alpha-D-glucosamine = UDP-N-acetyl-alpha-D-mannosamine</text>
        <dbReference type="Rhea" id="RHEA:17213"/>
        <dbReference type="ChEBI" id="CHEBI:57705"/>
        <dbReference type="ChEBI" id="CHEBI:68623"/>
        <dbReference type="EC" id="5.1.3.14"/>
    </reaction>
</comment>
<keyword evidence="1 5" id="KW-0413">Isomerase</keyword>
<dbReference type="InterPro" id="IPR029767">
    <property type="entry name" value="WecB-like"/>
</dbReference>
<organism evidence="7 8">
    <name type="scientific">Alteromonas mediterranea</name>
    <dbReference type="NCBI Taxonomy" id="314275"/>
    <lineage>
        <taxon>Bacteria</taxon>
        <taxon>Pseudomonadati</taxon>
        <taxon>Pseudomonadota</taxon>
        <taxon>Gammaproteobacteria</taxon>
        <taxon>Alteromonadales</taxon>
        <taxon>Alteromonadaceae</taxon>
        <taxon>Alteromonas/Salinimonas group</taxon>
        <taxon>Alteromonas</taxon>
    </lineage>
</organism>
<evidence type="ECO:0000256" key="3">
    <source>
        <dbReference type="ARBA" id="ARBA00038209"/>
    </source>
</evidence>
<protein>
    <recommendedName>
        <fullName evidence="4">UDP-N-acetylglucosamine 2-epimerase (non-hydrolyzing)</fullName>
        <ecNumber evidence="4">5.1.3.14</ecNumber>
    </recommendedName>
</protein>
<dbReference type="InterPro" id="IPR003331">
    <property type="entry name" value="UDP_GlcNAc_Epimerase_2_dom"/>
</dbReference>
<dbReference type="SUPFAM" id="SSF53756">
    <property type="entry name" value="UDP-Glycosyltransferase/glycogen phosphorylase"/>
    <property type="match status" value="1"/>
</dbReference>
<dbReference type="CDD" id="cd03786">
    <property type="entry name" value="GTB_UDP-GlcNAc_2-Epimerase"/>
    <property type="match status" value="1"/>
</dbReference>
<evidence type="ECO:0000313" key="8">
    <source>
        <dbReference type="Proteomes" id="UP000182101"/>
    </source>
</evidence>
<evidence type="ECO:0000313" key="7">
    <source>
        <dbReference type="EMBL" id="APD92385.1"/>
    </source>
</evidence>
<dbReference type="PANTHER" id="PTHR43174:SF2">
    <property type="entry name" value="UDP-N-ACETYLGLUCOSAMINE 2-EPIMERASE"/>
    <property type="match status" value="1"/>
</dbReference>
<evidence type="ECO:0000256" key="2">
    <source>
        <dbReference type="ARBA" id="ARBA00036080"/>
    </source>
</evidence>
<sequence>MLNTPLSVWVVFGTRPEAIKMLPLVRAMKEDSRFDVTVCITAQHREMLDQVMRVFDVKADIDLDVMRENQSLPELSSRIITGLDFALKSADKKPDYLLVHGDTATTLSAALGAYFHQIPVGHVEAGLRTNNIYSPFPEEGNRKMTGAISTLHFAPTSKAESALLREGVSPEFISVTGNTVIDALKWVVEQLEITPSLAGETEGFISNIKQKYSRYILVTGHRRENHGDGFKRICQALRTIASQNPDTAIIYPVHPNPKVLKPVTDELGQLDNISLISPQEYAPFVSLMKNAYLILTDSGGVQEEAPSLGIPVLVMRDTTEREEAVEAGTVRLVGTDSEKIINEATILLNDPVAYDAMAGKKNPYGDGQACNRILSVLIEHFSNQ</sequence>
<accession>A0AAC9NT11</accession>
<dbReference type="AlphaFoldDB" id="A0AAC9NT11"/>
<dbReference type="Gene3D" id="3.40.50.2000">
    <property type="entry name" value="Glycogen Phosphorylase B"/>
    <property type="match status" value="2"/>
</dbReference>
<dbReference type="RefSeq" id="WP_071960999.1">
    <property type="nucleotide sequence ID" value="NZ_CP018025.1"/>
</dbReference>
<proteinExistence type="inferred from homology"/>
<evidence type="ECO:0000256" key="5">
    <source>
        <dbReference type="RuleBase" id="RU003513"/>
    </source>
</evidence>
<dbReference type="Pfam" id="PF02350">
    <property type="entry name" value="Epimerase_2"/>
    <property type="match status" value="1"/>
</dbReference>
<dbReference type="NCBIfam" id="TIGR00236">
    <property type="entry name" value="wecB"/>
    <property type="match status" value="1"/>
</dbReference>
<geneLocation type="plasmid" evidence="8">
    <name>pamcp48-600</name>
</geneLocation>
<evidence type="ECO:0000259" key="6">
    <source>
        <dbReference type="Pfam" id="PF02350"/>
    </source>
</evidence>
<evidence type="ECO:0000256" key="1">
    <source>
        <dbReference type="ARBA" id="ARBA00023235"/>
    </source>
</evidence>
<dbReference type="Proteomes" id="UP000182101">
    <property type="component" value="Plasmid pAMCP48-600"/>
</dbReference>
<dbReference type="PANTHER" id="PTHR43174">
    <property type="entry name" value="UDP-N-ACETYLGLUCOSAMINE 2-EPIMERASE"/>
    <property type="match status" value="1"/>
</dbReference>
<dbReference type="GO" id="GO:0008761">
    <property type="term" value="F:UDP-N-acetylglucosamine 2-epimerase activity"/>
    <property type="evidence" value="ECO:0007669"/>
    <property type="project" value="UniProtKB-EC"/>
</dbReference>
<feature type="domain" description="UDP-N-acetylglucosamine 2-epimerase" evidence="6">
    <location>
        <begin position="27"/>
        <end position="377"/>
    </location>
</feature>
<name>A0AAC9NT11_9ALTE</name>